<dbReference type="Proteomes" id="UP000294065">
    <property type="component" value="Unassembled WGS sequence"/>
</dbReference>
<name>A0AAE8GAG3_ACIPI</name>
<protein>
    <submittedName>
        <fullName evidence="2">Uncharacterized protein</fullName>
    </submittedName>
</protein>
<evidence type="ECO:0000313" key="3">
    <source>
        <dbReference type="Proteomes" id="UP000294065"/>
    </source>
</evidence>
<sequence length="119" mass="14178">MGELKIVGFSSKKECELYYYKKESVAGYMDHLSTRYYLNFFSEGEYCEAENIGDRVYFYLSSGEYNHKYNDQHYYLHSTDGTLTEFGEKWEKDKKNKTIVLKFIILVIFILIILGYFFG</sequence>
<dbReference type="RefSeq" id="WP_130173661.1">
    <property type="nucleotide sequence ID" value="NZ_SGTH01000006.1"/>
</dbReference>
<evidence type="ECO:0000313" key="2">
    <source>
        <dbReference type="EMBL" id="RZH26931.1"/>
    </source>
</evidence>
<organism evidence="2 3">
    <name type="scientific">Acinetobacter pittii</name>
    <name type="common">Acinetobacter genomosp. 3</name>
    <dbReference type="NCBI Taxonomy" id="48296"/>
    <lineage>
        <taxon>Bacteria</taxon>
        <taxon>Pseudomonadati</taxon>
        <taxon>Pseudomonadota</taxon>
        <taxon>Gammaproteobacteria</taxon>
        <taxon>Moraxellales</taxon>
        <taxon>Moraxellaceae</taxon>
        <taxon>Acinetobacter</taxon>
        <taxon>Acinetobacter calcoaceticus/baumannii complex</taxon>
    </lineage>
</organism>
<dbReference type="EMBL" id="SGTH01000006">
    <property type="protein sequence ID" value="RZH26931.1"/>
    <property type="molecule type" value="Genomic_DNA"/>
</dbReference>
<feature type="transmembrane region" description="Helical" evidence="1">
    <location>
        <begin position="99"/>
        <end position="118"/>
    </location>
</feature>
<dbReference type="AlphaFoldDB" id="A0AAE8GAG3"/>
<keyword evidence="1" id="KW-1133">Transmembrane helix</keyword>
<accession>A0AAE8GAG3</accession>
<keyword evidence="1" id="KW-0472">Membrane</keyword>
<evidence type="ECO:0000256" key="1">
    <source>
        <dbReference type="SAM" id="Phobius"/>
    </source>
</evidence>
<reference evidence="2 3" key="1">
    <citation type="submission" date="2019-02" db="EMBL/GenBank/DDBJ databases">
        <title>The Batch Genome Submission of Acinetobacter spp. strains.</title>
        <authorList>
            <person name="Qin J."/>
            <person name="Hu Y."/>
            <person name="Ye H."/>
            <person name="Wei L."/>
            <person name="Feng Y."/>
            <person name="Zong Z."/>
        </authorList>
    </citation>
    <scope>NUCLEOTIDE SEQUENCE [LARGE SCALE GENOMIC DNA]</scope>
    <source>
        <strain evidence="2 3">WCHAP100012</strain>
    </source>
</reference>
<proteinExistence type="predicted"/>
<comment type="caution">
    <text evidence="2">The sequence shown here is derived from an EMBL/GenBank/DDBJ whole genome shotgun (WGS) entry which is preliminary data.</text>
</comment>
<gene>
    <name evidence="2" type="ORF">EXD98_13875</name>
</gene>
<keyword evidence="1" id="KW-0812">Transmembrane</keyword>